<reference evidence="3 4" key="1">
    <citation type="submission" date="2019-03" db="EMBL/GenBank/DDBJ databases">
        <title>Genomic Encyclopedia of Type Strains, Phase IV (KMG-IV): sequencing the most valuable type-strain genomes for metagenomic binning, comparative biology and taxonomic classification.</title>
        <authorList>
            <person name="Goeker M."/>
        </authorList>
    </citation>
    <scope>NUCLEOTIDE SEQUENCE [LARGE SCALE GENOMIC DNA]</scope>
    <source>
        <strain evidence="3 4">DSM 23344</strain>
    </source>
</reference>
<dbReference type="PANTHER" id="PTHR34448">
    <property type="entry name" value="AMINOPEPTIDASE"/>
    <property type="match status" value="1"/>
</dbReference>
<dbReference type="EMBL" id="SLWX01000004">
    <property type="protein sequence ID" value="TCO76564.1"/>
    <property type="molecule type" value="Genomic_DNA"/>
</dbReference>
<keyword evidence="3" id="KW-0645">Protease</keyword>
<evidence type="ECO:0000313" key="3">
    <source>
        <dbReference type="EMBL" id="TCO76564.1"/>
    </source>
</evidence>
<keyword evidence="3" id="KW-0482">Metalloprotease</keyword>
<gene>
    <name evidence="3" type="ORF">EV688_10418</name>
</gene>
<dbReference type="SUPFAM" id="SSF144052">
    <property type="entry name" value="Thermophilic metalloprotease-like"/>
    <property type="match status" value="1"/>
</dbReference>
<dbReference type="InterPro" id="IPR000787">
    <property type="entry name" value="Peptidase_M29"/>
</dbReference>
<keyword evidence="4" id="KW-1185">Reference proteome</keyword>
<evidence type="ECO:0000256" key="1">
    <source>
        <dbReference type="ARBA" id="ARBA00022723"/>
    </source>
</evidence>
<dbReference type="InterPro" id="IPR052170">
    <property type="entry name" value="M29_Exopeptidase"/>
</dbReference>
<evidence type="ECO:0000313" key="4">
    <source>
        <dbReference type="Proteomes" id="UP000294980"/>
    </source>
</evidence>
<evidence type="ECO:0000256" key="2">
    <source>
        <dbReference type="SAM" id="SignalP"/>
    </source>
</evidence>
<protein>
    <submittedName>
        <fullName evidence="3">Thermophilic metalloprotease (M29)</fullName>
    </submittedName>
</protein>
<keyword evidence="3" id="KW-0378">Hydrolase</keyword>
<dbReference type="Proteomes" id="UP000294980">
    <property type="component" value="Unassembled WGS sequence"/>
</dbReference>
<dbReference type="GO" id="GO:0004177">
    <property type="term" value="F:aminopeptidase activity"/>
    <property type="evidence" value="ECO:0007669"/>
    <property type="project" value="InterPro"/>
</dbReference>
<keyword evidence="2" id="KW-0732">Signal</keyword>
<dbReference type="GO" id="GO:0008237">
    <property type="term" value="F:metallopeptidase activity"/>
    <property type="evidence" value="ECO:0007669"/>
    <property type="project" value="UniProtKB-KW"/>
</dbReference>
<organism evidence="3 4">
    <name type="scientific">Chromatocurvus halotolerans</name>
    <dbReference type="NCBI Taxonomy" id="1132028"/>
    <lineage>
        <taxon>Bacteria</taxon>
        <taxon>Pseudomonadati</taxon>
        <taxon>Pseudomonadota</taxon>
        <taxon>Gammaproteobacteria</taxon>
        <taxon>Cellvibrionales</taxon>
        <taxon>Halieaceae</taxon>
        <taxon>Chromatocurvus</taxon>
    </lineage>
</organism>
<name>A0A4R2KS54_9GAMM</name>
<comment type="caution">
    <text evidence="3">The sequence shown here is derived from an EMBL/GenBank/DDBJ whole genome shotgun (WGS) entry which is preliminary data.</text>
</comment>
<dbReference type="Pfam" id="PF02073">
    <property type="entry name" value="Peptidase_M29"/>
    <property type="match status" value="1"/>
</dbReference>
<sequence>MMRIPVFFMTLFLAAAAVHSQTALRDVSLDVSLDYEAMAGRMVEQLDLQPGETFLAVAHPGEFEGLIPHLRYAVMEAGAVDLGVIHVLGEPIPESWRSDVIESADAAARPALAELLKDVDASVMLPGSTPDHPAYAAIQDNLRAGRGRTVHFHWLGNNSAVPLPGHPLPPVHVLEATYERAVLETDYAALARTLQGFEAAMRGSEIRVTSPAGTDIRFRIGDRPVNLQDGDASGARTDAGRVLVDREIELPAGVMRVAPIEDSVNGTIAFPPSQWSGEPVSGLVLTFDKGQVIDVTAGEGEDAVKAEMAAAGGAGRAFREFALGFNPLLAVPEEQPWIPYYGYGAGVVRLSLGDNTELGGEVGGGYVRWNFFADTTVTVDGDVWVRGGRLIGGGLDDTE</sequence>
<feature type="chain" id="PRO_5021000451" evidence="2">
    <location>
        <begin position="26"/>
        <end position="399"/>
    </location>
</feature>
<dbReference type="PANTHER" id="PTHR34448:SF1">
    <property type="entry name" value="BLL6088 PROTEIN"/>
    <property type="match status" value="1"/>
</dbReference>
<dbReference type="RefSeq" id="WP_162883778.1">
    <property type="nucleotide sequence ID" value="NZ_QQSW01000002.1"/>
</dbReference>
<keyword evidence="1" id="KW-0479">Metal-binding</keyword>
<dbReference type="GO" id="GO:0046872">
    <property type="term" value="F:metal ion binding"/>
    <property type="evidence" value="ECO:0007669"/>
    <property type="project" value="UniProtKB-KW"/>
</dbReference>
<dbReference type="AlphaFoldDB" id="A0A4R2KS54"/>
<feature type="signal peptide" evidence="2">
    <location>
        <begin position="1"/>
        <end position="25"/>
    </location>
</feature>
<dbReference type="GO" id="GO:0006508">
    <property type="term" value="P:proteolysis"/>
    <property type="evidence" value="ECO:0007669"/>
    <property type="project" value="UniProtKB-KW"/>
</dbReference>
<accession>A0A4R2KS54</accession>
<proteinExistence type="predicted"/>